<accession>A0AAU9J3F8</accession>
<dbReference type="InterPro" id="IPR011990">
    <property type="entry name" value="TPR-like_helical_dom_sf"/>
</dbReference>
<gene>
    <name evidence="2" type="ORF">BSTOLATCC_MIC26261</name>
</gene>
<dbReference type="InterPro" id="IPR019734">
    <property type="entry name" value="TPR_rpt"/>
</dbReference>
<keyword evidence="1" id="KW-0802">TPR repeat</keyword>
<dbReference type="AlphaFoldDB" id="A0AAU9J3F8"/>
<dbReference type="Proteomes" id="UP001162131">
    <property type="component" value="Unassembled WGS sequence"/>
</dbReference>
<dbReference type="PROSITE" id="PS50005">
    <property type="entry name" value="TPR"/>
    <property type="match status" value="1"/>
</dbReference>
<protein>
    <recommendedName>
        <fullName evidence="4">Tetratricopeptide repeat protein</fullName>
    </recommendedName>
</protein>
<name>A0AAU9J3F8_9CILI</name>
<comment type="caution">
    <text evidence="2">The sequence shown here is derived from an EMBL/GenBank/DDBJ whole genome shotgun (WGS) entry which is preliminary data.</text>
</comment>
<proteinExistence type="predicted"/>
<feature type="repeat" description="TPR" evidence="1">
    <location>
        <begin position="159"/>
        <end position="192"/>
    </location>
</feature>
<evidence type="ECO:0000256" key="1">
    <source>
        <dbReference type="PROSITE-ProRule" id="PRU00339"/>
    </source>
</evidence>
<reference evidence="2" key="1">
    <citation type="submission" date="2021-09" db="EMBL/GenBank/DDBJ databases">
        <authorList>
            <consortium name="AG Swart"/>
            <person name="Singh M."/>
            <person name="Singh A."/>
            <person name="Seah K."/>
            <person name="Emmerich C."/>
        </authorList>
    </citation>
    <scope>NUCLEOTIDE SEQUENCE</scope>
    <source>
        <strain evidence="2">ATCC30299</strain>
    </source>
</reference>
<dbReference type="SUPFAM" id="SSF48452">
    <property type="entry name" value="TPR-like"/>
    <property type="match status" value="1"/>
</dbReference>
<evidence type="ECO:0000313" key="2">
    <source>
        <dbReference type="EMBL" id="CAG9320344.1"/>
    </source>
</evidence>
<dbReference type="Gene3D" id="1.25.40.10">
    <property type="entry name" value="Tetratricopeptide repeat domain"/>
    <property type="match status" value="2"/>
</dbReference>
<organism evidence="2 3">
    <name type="scientific">Blepharisma stoltei</name>
    <dbReference type="NCBI Taxonomy" id="1481888"/>
    <lineage>
        <taxon>Eukaryota</taxon>
        <taxon>Sar</taxon>
        <taxon>Alveolata</taxon>
        <taxon>Ciliophora</taxon>
        <taxon>Postciliodesmatophora</taxon>
        <taxon>Heterotrichea</taxon>
        <taxon>Heterotrichida</taxon>
        <taxon>Blepharismidae</taxon>
        <taxon>Blepharisma</taxon>
    </lineage>
</organism>
<evidence type="ECO:0008006" key="4">
    <source>
        <dbReference type="Google" id="ProtNLM"/>
    </source>
</evidence>
<sequence length="844" mass="98204">MSIFSSFASNNKRAPSDFQIELFDPYHGEADQDEFSDISRSSGNFAKTIDAKIRFSKRNSLLIERFKIPEQKSESPRLSMFSDSKIDMIVKDQIGRKRGKKRYTSMSSISTRKSILETGSCIMWYFINEKLLQDLIPDFEMFQCKKMFEEILKKVPSCHEANFGYGRLLYYERDIDGALNYIKNALKFKPKDYLYRIWFAFLQLKMSWKTRGDFITCKSLLEALRIENPNSLEILWGLMELSMSGLLRVQSEIELPEYYASHIKENDNYYGYLAWGVLFLQKNPEKGILLFKEMLKRFPNRPEAYIVLWQHFHKNKNYVLSEDVAAEAFLKATEGENSQFYILLCIIYAKAYFKRSKIHSCLELLEQKFIERPTCSVLIYHYGKYATKSRNLNYRGAAISALAESLEHSSKNNYGNIHYWLSKAYILNNQPFEAYLSMKKALKYLKNTDENKIQEIKKKIEEIKPKIDIIEHIDSKTTTKFGNKLEIEKHKIQCEQLKNFQKGYSDIYLAKISWACGNEDDAITLTEEAIKSKTLNFKAYEQLFHYLGHSHDQASIKKHAKEMIKKAKNPSLPTPLWVQAHIKYAKLIENSNPAKAIIILKCLAKVFPPLSHGEIPYIKAIKKAVTLSELKEVTMKIVENSSSYNYSNYKNSQVDLQYYMKAYIPGRPQETDITIETYSTNDETKKFDLAKEIRHFSTNRSLTGKSERYTSLTIETEFEDSETKSKDKNAIPVETPKKGSALVFPICSNPHFLYKIAKIAVLKRVCIADGLYAIEDFLSILKHKKQKKHTEALKIKGLYWKSFLLEESFERVKALDLMRSILPGLIKYKFSEKAEKIKTFLSNH</sequence>
<dbReference type="SUPFAM" id="SSF81901">
    <property type="entry name" value="HCP-like"/>
    <property type="match status" value="1"/>
</dbReference>
<dbReference type="EMBL" id="CAJZBQ010000025">
    <property type="protein sequence ID" value="CAG9320344.1"/>
    <property type="molecule type" value="Genomic_DNA"/>
</dbReference>
<keyword evidence="3" id="KW-1185">Reference proteome</keyword>
<evidence type="ECO:0000313" key="3">
    <source>
        <dbReference type="Proteomes" id="UP001162131"/>
    </source>
</evidence>